<sequence length="147" mass="17255">MKINEALKEKNNLVKKLLELQNRITTYNCIIEGNPRAYDPKEVMEELNSTMEKLVNLKTSITRANQPVQDKIYRLSELKSQIRFLKNIPVTEGKAQSGKSYYSQPETYVWESAIKAKERDQHILELEKEKEILQKELDIHNYNTSIQ</sequence>
<gene>
    <name evidence="2" type="ORF">DN53_10650</name>
</gene>
<dbReference type="RefSeq" id="WP_129653857.1">
    <property type="nucleotide sequence ID" value="NZ_ML142908.1"/>
</dbReference>
<keyword evidence="3" id="KW-1185">Reference proteome</keyword>
<dbReference type="InterPro" id="IPR047741">
    <property type="entry name" value="DIP1984-like"/>
</dbReference>
<name>A0A444VNG0_9FLAO</name>
<evidence type="ECO:0000256" key="1">
    <source>
        <dbReference type="SAM" id="Coils"/>
    </source>
</evidence>
<dbReference type="Gene3D" id="6.10.320.10">
    <property type="match status" value="1"/>
</dbReference>
<organism evidence="2 3">
    <name type="scientific">Flagellimonas olearia</name>
    <dbReference type="NCBI Taxonomy" id="552546"/>
    <lineage>
        <taxon>Bacteria</taxon>
        <taxon>Pseudomonadati</taxon>
        <taxon>Bacteroidota</taxon>
        <taxon>Flavobacteriia</taxon>
        <taxon>Flavobacteriales</taxon>
        <taxon>Flavobacteriaceae</taxon>
        <taxon>Flagellimonas</taxon>
    </lineage>
</organism>
<proteinExistence type="predicted"/>
<feature type="coiled-coil region" evidence="1">
    <location>
        <begin position="116"/>
        <end position="143"/>
    </location>
</feature>
<dbReference type="AlphaFoldDB" id="A0A444VNG0"/>
<dbReference type="Pfam" id="PF20935">
    <property type="entry name" value="DUF6847"/>
    <property type="match status" value="1"/>
</dbReference>
<reference evidence="2 3" key="1">
    <citation type="submission" date="2014-04" db="EMBL/GenBank/DDBJ databases">
        <title>Whole genome of Muricauda olearia.</title>
        <authorList>
            <person name="Zhang X.-H."/>
            <person name="Tang K."/>
        </authorList>
    </citation>
    <scope>NUCLEOTIDE SEQUENCE [LARGE SCALE GENOMIC DNA]</scope>
    <source>
        <strain evidence="2 3">Th120</strain>
    </source>
</reference>
<evidence type="ECO:0000313" key="3">
    <source>
        <dbReference type="Proteomes" id="UP000290261"/>
    </source>
</evidence>
<accession>A0A444VNG0</accession>
<dbReference type="EMBL" id="JJMP01000003">
    <property type="protein sequence ID" value="RYC52331.1"/>
    <property type="molecule type" value="Genomic_DNA"/>
</dbReference>
<evidence type="ECO:0000313" key="2">
    <source>
        <dbReference type="EMBL" id="RYC52331.1"/>
    </source>
</evidence>
<comment type="caution">
    <text evidence="2">The sequence shown here is derived from an EMBL/GenBank/DDBJ whole genome shotgun (WGS) entry which is preliminary data.</text>
</comment>
<protein>
    <submittedName>
        <fullName evidence="2">Uncharacterized protein</fullName>
    </submittedName>
</protein>
<dbReference type="Proteomes" id="UP000290261">
    <property type="component" value="Unassembled WGS sequence"/>
</dbReference>
<keyword evidence="1" id="KW-0175">Coiled coil</keyword>